<dbReference type="EMBL" id="BAAAQM010000051">
    <property type="protein sequence ID" value="GAA1994250.1"/>
    <property type="molecule type" value="Genomic_DNA"/>
</dbReference>
<name>A0ABN2SXD8_9ACTN</name>
<evidence type="ECO:0000313" key="1">
    <source>
        <dbReference type="EMBL" id="GAA1994250.1"/>
    </source>
</evidence>
<accession>A0ABN2SXD8</accession>
<protein>
    <submittedName>
        <fullName evidence="1">Uncharacterized protein</fullName>
    </submittedName>
</protein>
<comment type="caution">
    <text evidence="1">The sequence shown here is derived from an EMBL/GenBank/DDBJ whole genome shotgun (WGS) entry which is preliminary data.</text>
</comment>
<sequence>MARRAEVHAFLRISLEMTIANLSDAGRFAAHPWPGRKDLEAEIERRGEEGELTPGKWVRFWKSWDDFRLDQINYALVTARLWEIPTAPARLLHADLGKVLAGRVRFSALVTKVAHLDDRLRHRTAIPFLLQSAPVLDASCREAAQEVHREFFRRNFELWLSAFSEVFEVLGFSAEDGDVRDLSSQLIAVADGLADRIARTGDDSYLYSANGSSLLGKTALQLFWSTINAKGAPIEELVDNEVILRMPNPTEEWLTEEDQ</sequence>
<proteinExistence type="predicted"/>
<reference evidence="1 2" key="1">
    <citation type="journal article" date="2019" name="Int. J. Syst. Evol. Microbiol.">
        <title>The Global Catalogue of Microorganisms (GCM) 10K type strain sequencing project: providing services to taxonomists for standard genome sequencing and annotation.</title>
        <authorList>
            <consortium name="The Broad Institute Genomics Platform"/>
            <consortium name="The Broad Institute Genome Sequencing Center for Infectious Disease"/>
            <person name="Wu L."/>
            <person name="Ma J."/>
        </authorList>
    </citation>
    <scope>NUCLEOTIDE SEQUENCE [LARGE SCALE GENOMIC DNA]</scope>
    <source>
        <strain evidence="1 2">JCM 16013</strain>
    </source>
</reference>
<organism evidence="1 2">
    <name type="scientific">Catenulispora subtropica</name>
    <dbReference type="NCBI Taxonomy" id="450798"/>
    <lineage>
        <taxon>Bacteria</taxon>
        <taxon>Bacillati</taxon>
        <taxon>Actinomycetota</taxon>
        <taxon>Actinomycetes</taxon>
        <taxon>Catenulisporales</taxon>
        <taxon>Catenulisporaceae</taxon>
        <taxon>Catenulispora</taxon>
    </lineage>
</organism>
<evidence type="ECO:0000313" key="2">
    <source>
        <dbReference type="Proteomes" id="UP001499854"/>
    </source>
</evidence>
<keyword evidence="2" id="KW-1185">Reference proteome</keyword>
<gene>
    <name evidence="1" type="ORF">GCM10009838_68160</name>
</gene>
<dbReference type="Proteomes" id="UP001499854">
    <property type="component" value="Unassembled WGS sequence"/>
</dbReference>